<evidence type="ECO:0000256" key="2">
    <source>
        <dbReference type="ARBA" id="ARBA00022597"/>
    </source>
</evidence>
<organism evidence="8 9">
    <name type="scientific">Candidatus Anaerostipes excrementavium</name>
    <dbReference type="NCBI Taxonomy" id="2838463"/>
    <lineage>
        <taxon>Bacteria</taxon>
        <taxon>Bacillati</taxon>
        <taxon>Bacillota</taxon>
        <taxon>Clostridia</taxon>
        <taxon>Lachnospirales</taxon>
        <taxon>Lachnospiraceae</taxon>
        <taxon>Anaerostipes</taxon>
    </lineage>
</organism>
<sequence>MEGMELTCFEIISNVGTAKSCYIEAIHKAKEGQYEEAKKLIAQGNECYAQGHKVHVEMIQKEASGDSLEMGLLLVHAEDQMMSAETFQVLADEFIDLCKMIHNNK</sequence>
<evidence type="ECO:0000313" key="9">
    <source>
        <dbReference type="Proteomes" id="UP000886721"/>
    </source>
</evidence>
<keyword evidence="6" id="KW-0460">Magnesium</keyword>
<dbReference type="GO" id="GO:0046872">
    <property type="term" value="F:metal ion binding"/>
    <property type="evidence" value="ECO:0007669"/>
    <property type="project" value="UniProtKB-KW"/>
</dbReference>
<dbReference type="Proteomes" id="UP000886721">
    <property type="component" value="Unassembled WGS sequence"/>
</dbReference>
<keyword evidence="4" id="KW-0598">Phosphotransferase system</keyword>
<dbReference type="AlphaFoldDB" id="A0A9D2B8G1"/>
<reference evidence="8" key="1">
    <citation type="journal article" date="2021" name="PeerJ">
        <title>Extensive microbial diversity within the chicken gut microbiome revealed by metagenomics and culture.</title>
        <authorList>
            <person name="Gilroy R."/>
            <person name="Ravi A."/>
            <person name="Getino M."/>
            <person name="Pursley I."/>
            <person name="Horton D.L."/>
            <person name="Alikhan N.F."/>
            <person name="Baker D."/>
            <person name="Gharbi K."/>
            <person name="Hall N."/>
            <person name="Watson M."/>
            <person name="Adriaenssens E.M."/>
            <person name="Foster-Nyarko E."/>
            <person name="Jarju S."/>
            <person name="Secka A."/>
            <person name="Antonio M."/>
            <person name="Oren A."/>
            <person name="Chaudhuri R.R."/>
            <person name="La Ragione R."/>
            <person name="Hildebrand F."/>
            <person name="Pallen M.J."/>
        </authorList>
    </citation>
    <scope>NUCLEOTIDE SEQUENCE</scope>
    <source>
        <strain evidence="8">CHK191-13928</strain>
    </source>
</reference>
<dbReference type="Pfam" id="PF02255">
    <property type="entry name" value="PTS_IIA"/>
    <property type="match status" value="1"/>
</dbReference>
<keyword evidence="2" id="KW-0762">Sugar transport</keyword>
<evidence type="ECO:0000256" key="1">
    <source>
        <dbReference type="ARBA" id="ARBA00022448"/>
    </source>
</evidence>
<dbReference type="GO" id="GO:0009401">
    <property type="term" value="P:phosphoenolpyruvate-dependent sugar phosphotransferase system"/>
    <property type="evidence" value="ECO:0007669"/>
    <property type="project" value="UniProtKB-KW"/>
</dbReference>
<feature type="modified residue" description="Phosphohistidine; by HPr" evidence="7">
    <location>
        <position position="76"/>
    </location>
</feature>
<dbReference type="PROSITE" id="PS51095">
    <property type="entry name" value="PTS_EIIA_TYPE_3"/>
    <property type="match status" value="1"/>
</dbReference>
<keyword evidence="1" id="KW-0813">Transport</keyword>
<protein>
    <submittedName>
        <fullName evidence="8">PTS lactose/cellobiose transporter subunit IIA</fullName>
    </submittedName>
</protein>
<comment type="caution">
    <text evidence="8">The sequence shown here is derived from an EMBL/GenBank/DDBJ whole genome shotgun (WGS) entry which is preliminary data.</text>
</comment>
<gene>
    <name evidence="8" type="ORF">H9735_01705</name>
</gene>
<evidence type="ECO:0000313" key="8">
    <source>
        <dbReference type="EMBL" id="HIX66823.1"/>
    </source>
</evidence>
<keyword evidence="3" id="KW-0808">Transferase</keyword>
<accession>A0A9D2B8G1</accession>
<dbReference type="PANTHER" id="PTHR34382:SF7">
    <property type="entry name" value="PTS SYSTEM N,N'-DIACETYLCHITOBIOSE-SPECIFIC EIIA COMPONENT"/>
    <property type="match status" value="1"/>
</dbReference>
<feature type="binding site" evidence="6">
    <location>
        <position position="79"/>
    </location>
    <ligand>
        <name>Mg(2+)</name>
        <dbReference type="ChEBI" id="CHEBI:18420"/>
        <note>ligand shared between all trimeric partners</note>
    </ligand>
</feature>
<dbReference type="SUPFAM" id="SSF46973">
    <property type="entry name" value="Enzyme IIa from lactose specific PTS, IIa-lac"/>
    <property type="match status" value="1"/>
</dbReference>
<evidence type="ECO:0000256" key="3">
    <source>
        <dbReference type="ARBA" id="ARBA00022679"/>
    </source>
</evidence>
<dbReference type="PANTHER" id="PTHR34382">
    <property type="entry name" value="PTS SYSTEM N,N'-DIACETYLCHITOBIOSE-SPECIFIC EIIA COMPONENT"/>
    <property type="match status" value="1"/>
</dbReference>
<comment type="cofactor">
    <cofactor evidence="6">
        <name>Mg(2+)</name>
        <dbReference type="ChEBI" id="CHEBI:18420"/>
    </cofactor>
    <text evidence="6">Binds 1 Mg(2+) ion per trimer.</text>
</comment>
<dbReference type="InterPro" id="IPR036542">
    <property type="entry name" value="PTS_IIA_lac/cel_sf"/>
</dbReference>
<evidence type="ECO:0000256" key="6">
    <source>
        <dbReference type="PIRSR" id="PIRSR000699-2"/>
    </source>
</evidence>
<proteinExistence type="predicted"/>
<dbReference type="PIRSF" id="PIRSF000699">
    <property type="entry name" value="PTS_IILac_III"/>
    <property type="match status" value="1"/>
</dbReference>
<name>A0A9D2B8G1_9FIRM</name>
<dbReference type="EMBL" id="DXEM01000005">
    <property type="protein sequence ID" value="HIX66823.1"/>
    <property type="molecule type" value="Genomic_DNA"/>
</dbReference>
<evidence type="ECO:0000256" key="7">
    <source>
        <dbReference type="PROSITE-ProRule" id="PRU00418"/>
    </source>
</evidence>
<dbReference type="Gene3D" id="1.20.58.80">
    <property type="entry name" value="Phosphotransferase system, lactose/cellobiose-type IIA subunit"/>
    <property type="match status" value="1"/>
</dbReference>
<dbReference type="InterPro" id="IPR003188">
    <property type="entry name" value="PTS_IIA_lac/cel"/>
</dbReference>
<dbReference type="GO" id="GO:0016740">
    <property type="term" value="F:transferase activity"/>
    <property type="evidence" value="ECO:0007669"/>
    <property type="project" value="UniProtKB-KW"/>
</dbReference>
<reference evidence="8" key="2">
    <citation type="submission" date="2021-04" db="EMBL/GenBank/DDBJ databases">
        <authorList>
            <person name="Gilroy R."/>
        </authorList>
    </citation>
    <scope>NUCLEOTIDE SEQUENCE</scope>
    <source>
        <strain evidence="8">CHK191-13928</strain>
    </source>
</reference>
<feature type="active site" description="Tele-phosphohistidine intermediate" evidence="5">
    <location>
        <position position="76"/>
    </location>
</feature>
<evidence type="ECO:0000256" key="5">
    <source>
        <dbReference type="PIRSR" id="PIRSR000699-1"/>
    </source>
</evidence>
<evidence type="ECO:0000256" key="4">
    <source>
        <dbReference type="ARBA" id="ARBA00022683"/>
    </source>
</evidence>
<keyword evidence="6" id="KW-0479">Metal-binding</keyword>